<keyword evidence="2" id="KW-1185">Reference proteome</keyword>
<reference evidence="1" key="1">
    <citation type="submission" date="2023-12" db="EMBL/GenBank/DDBJ databases">
        <title>Genome assembly of Anisodus tanguticus.</title>
        <authorList>
            <person name="Wang Y.-J."/>
        </authorList>
    </citation>
    <scope>NUCLEOTIDE SEQUENCE</scope>
    <source>
        <strain evidence="1">KB-2021</strain>
        <tissue evidence="1">Leaf</tissue>
    </source>
</reference>
<comment type="caution">
    <text evidence="1">The sequence shown here is derived from an EMBL/GenBank/DDBJ whole genome shotgun (WGS) entry which is preliminary data.</text>
</comment>
<organism evidence="1 2">
    <name type="scientific">Anisodus tanguticus</name>
    <dbReference type="NCBI Taxonomy" id="243964"/>
    <lineage>
        <taxon>Eukaryota</taxon>
        <taxon>Viridiplantae</taxon>
        <taxon>Streptophyta</taxon>
        <taxon>Embryophyta</taxon>
        <taxon>Tracheophyta</taxon>
        <taxon>Spermatophyta</taxon>
        <taxon>Magnoliopsida</taxon>
        <taxon>eudicotyledons</taxon>
        <taxon>Gunneridae</taxon>
        <taxon>Pentapetalae</taxon>
        <taxon>asterids</taxon>
        <taxon>lamiids</taxon>
        <taxon>Solanales</taxon>
        <taxon>Solanaceae</taxon>
        <taxon>Solanoideae</taxon>
        <taxon>Hyoscyameae</taxon>
        <taxon>Anisodus</taxon>
    </lineage>
</organism>
<evidence type="ECO:0000313" key="2">
    <source>
        <dbReference type="Proteomes" id="UP001291623"/>
    </source>
</evidence>
<name>A0AAE1VE40_9SOLA</name>
<gene>
    <name evidence="1" type="ORF">RND71_022755</name>
</gene>
<dbReference type="Proteomes" id="UP001291623">
    <property type="component" value="Unassembled WGS sequence"/>
</dbReference>
<dbReference type="AlphaFoldDB" id="A0AAE1VE40"/>
<evidence type="ECO:0000313" key="1">
    <source>
        <dbReference type="EMBL" id="KAK4357145.1"/>
    </source>
</evidence>
<proteinExistence type="predicted"/>
<sequence>MFRGEGTLSEAALAVVLESNNAIIERMEKFLNSLSDAASGNRPANNAEATGEANAERTEPAIFDHFKTLGSVKLKLQGRNLQNPVGKKKTKVHKATLEGKNGNPFLDSFPNPLCKLNLKETSDFVKSLPATSNVAENRVLSRKEGVSSVTRNNMDALSNTGSTHFQLQCWRKFPSKWDDAEKWLVNESSFQEHKKKS</sequence>
<accession>A0AAE1VE40</accession>
<protein>
    <submittedName>
        <fullName evidence="1">Uncharacterized protein</fullName>
    </submittedName>
</protein>
<dbReference type="EMBL" id="JAVYJV010000012">
    <property type="protein sequence ID" value="KAK4357145.1"/>
    <property type="molecule type" value="Genomic_DNA"/>
</dbReference>